<feature type="compositionally biased region" description="Low complexity" evidence="15">
    <location>
        <begin position="602"/>
        <end position="612"/>
    </location>
</feature>
<proteinExistence type="inferred from homology"/>
<dbReference type="InterPro" id="IPR055356">
    <property type="entry name" value="ZP-N"/>
</dbReference>
<accession>A0AAQ5YKZ3</accession>
<keyword evidence="12" id="KW-0278">Fertilization</keyword>
<dbReference type="InterPro" id="IPR055355">
    <property type="entry name" value="ZP-C"/>
</dbReference>
<keyword evidence="20" id="KW-1185">Reference proteome</keyword>
<keyword evidence="6" id="KW-0165">Cleavage on pair of basic residues</keyword>
<keyword evidence="5" id="KW-0272">Extracellular matrix</keyword>
<dbReference type="InterPro" id="IPR042235">
    <property type="entry name" value="ZP-C_dom"/>
</dbReference>
<evidence type="ECO:0000256" key="8">
    <source>
        <dbReference type="ARBA" id="ARBA00022989"/>
    </source>
</evidence>
<dbReference type="Pfam" id="PF23344">
    <property type="entry name" value="ZP-N"/>
    <property type="match status" value="1"/>
</dbReference>
<dbReference type="GO" id="GO:0032190">
    <property type="term" value="F:acrosin binding"/>
    <property type="evidence" value="ECO:0007669"/>
    <property type="project" value="TreeGrafter"/>
</dbReference>
<evidence type="ECO:0000256" key="13">
    <source>
        <dbReference type="ARBA" id="ARBA00024183"/>
    </source>
</evidence>
<evidence type="ECO:0000256" key="15">
    <source>
        <dbReference type="SAM" id="MobiDB-lite"/>
    </source>
</evidence>
<feature type="region of interest" description="Disordered" evidence="15">
    <location>
        <begin position="592"/>
        <end position="612"/>
    </location>
</feature>
<dbReference type="GO" id="GO:0035804">
    <property type="term" value="F:structural constituent of egg coat"/>
    <property type="evidence" value="ECO:0007669"/>
    <property type="project" value="TreeGrafter"/>
</dbReference>
<evidence type="ECO:0000256" key="6">
    <source>
        <dbReference type="ARBA" id="ARBA00022685"/>
    </source>
</evidence>
<evidence type="ECO:0000256" key="5">
    <source>
        <dbReference type="ARBA" id="ARBA00022530"/>
    </source>
</evidence>
<dbReference type="CDD" id="cd00111">
    <property type="entry name" value="Trefoil"/>
    <property type="match status" value="1"/>
</dbReference>
<dbReference type="AlphaFoldDB" id="A0AAQ5YKZ3"/>
<dbReference type="RefSeq" id="XP_023145921.2">
    <property type="nucleotide sequence ID" value="XM_023290153.3"/>
</dbReference>
<evidence type="ECO:0000313" key="20">
    <source>
        <dbReference type="Proteomes" id="UP001501940"/>
    </source>
</evidence>
<keyword evidence="16" id="KW-0732">Signal</keyword>
<keyword evidence="4" id="KW-0964">Secreted</keyword>
<name>A0AAQ5YKZ3_AMPOC</name>
<dbReference type="Proteomes" id="UP001501940">
    <property type="component" value="Chromosome 4"/>
</dbReference>
<evidence type="ECO:0000256" key="9">
    <source>
        <dbReference type="ARBA" id="ARBA00023136"/>
    </source>
</evidence>
<keyword evidence="3" id="KW-1003">Cell membrane</keyword>
<reference evidence="19" key="2">
    <citation type="submission" date="2025-08" db="UniProtKB">
        <authorList>
            <consortium name="Ensembl"/>
        </authorList>
    </citation>
    <scope>IDENTIFICATION</scope>
</reference>
<dbReference type="PROSITE" id="PS00025">
    <property type="entry name" value="P_TREFOIL_1"/>
    <property type="match status" value="1"/>
</dbReference>
<feature type="domain" description="P-type" evidence="18">
    <location>
        <begin position="943"/>
        <end position="983"/>
    </location>
</feature>
<evidence type="ECO:0000313" key="19">
    <source>
        <dbReference type="Ensembl" id="ENSAOCP00000053569.1"/>
    </source>
</evidence>
<keyword evidence="8" id="KW-1133">Transmembrane helix</keyword>
<evidence type="ECO:0000256" key="2">
    <source>
        <dbReference type="ARBA" id="ARBA00010863"/>
    </source>
</evidence>
<organism evidence="19 20">
    <name type="scientific">Amphiprion ocellaris</name>
    <name type="common">Clown anemonefish</name>
    <dbReference type="NCBI Taxonomy" id="80972"/>
    <lineage>
        <taxon>Eukaryota</taxon>
        <taxon>Metazoa</taxon>
        <taxon>Chordata</taxon>
        <taxon>Craniata</taxon>
        <taxon>Vertebrata</taxon>
        <taxon>Euteleostomi</taxon>
        <taxon>Actinopterygii</taxon>
        <taxon>Neopterygii</taxon>
        <taxon>Teleostei</taxon>
        <taxon>Neoteleostei</taxon>
        <taxon>Acanthomorphata</taxon>
        <taxon>Ovalentaria</taxon>
        <taxon>Pomacentridae</taxon>
        <taxon>Amphiprion</taxon>
    </lineage>
</organism>
<evidence type="ECO:0000256" key="12">
    <source>
        <dbReference type="ARBA" id="ARBA00023279"/>
    </source>
</evidence>
<feature type="disulfide bond" evidence="14">
    <location>
        <begin position="945"/>
        <end position="971"/>
    </location>
</feature>
<dbReference type="GO" id="GO:0007339">
    <property type="term" value="P:binding of sperm to zona pellucida"/>
    <property type="evidence" value="ECO:0007669"/>
    <property type="project" value="TreeGrafter"/>
</dbReference>
<feature type="signal peptide" evidence="16">
    <location>
        <begin position="1"/>
        <end position="28"/>
    </location>
</feature>
<dbReference type="Gene3D" id="2.60.40.4100">
    <property type="entry name" value="Zona pellucida, ZP-C domain"/>
    <property type="match status" value="1"/>
</dbReference>
<dbReference type="PANTHER" id="PTHR23343">
    <property type="entry name" value="ZONA PELLUCIDA SPERM-BINDING PROTEIN"/>
    <property type="match status" value="1"/>
</dbReference>
<keyword evidence="11" id="KW-0325">Glycoprotein</keyword>
<dbReference type="SMART" id="SM00018">
    <property type="entry name" value="PD"/>
    <property type="match status" value="1"/>
</dbReference>
<evidence type="ECO:0000256" key="16">
    <source>
        <dbReference type="SAM" id="SignalP"/>
    </source>
</evidence>
<feature type="compositionally biased region" description="Pro residues" evidence="15">
    <location>
        <begin position="374"/>
        <end position="385"/>
    </location>
</feature>
<comment type="similarity">
    <text evidence="2">Belongs to the ZP domain family. ZPB subfamily.</text>
</comment>
<dbReference type="Gene3D" id="2.60.40.3210">
    <property type="entry name" value="Zona pellucida, ZP-N domain"/>
    <property type="match status" value="1"/>
</dbReference>
<evidence type="ECO:0000256" key="11">
    <source>
        <dbReference type="ARBA" id="ARBA00023180"/>
    </source>
</evidence>
<comment type="caution">
    <text evidence="14">Lacks conserved residue(s) required for the propagation of feature annotation.</text>
</comment>
<reference evidence="19 20" key="1">
    <citation type="submission" date="2022-01" db="EMBL/GenBank/DDBJ databases">
        <title>A chromosome-scale genome assembly of the false clownfish, Amphiprion ocellaris.</title>
        <authorList>
            <person name="Ryu T."/>
        </authorList>
    </citation>
    <scope>NUCLEOTIDE SEQUENCE [LARGE SCALE GENOMIC DNA]</scope>
</reference>
<evidence type="ECO:0000256" key="10">
    <source>
        <dbReference type="ARBA" id="ARBA00023157"/>
    </source>
</evidence>
<evidence type="ECO:0000256" key="1">
    <source>
        <dbReference type="ARBA" id="ARBA00004251"/>
    </source>
</evidence>
<evidence type="ECO:0000256" key="4">
    <source>
        <dbReference type="ARBA" id="ARBA00022525"/>
    </source>
</evidence>
<dbReference type="Ensembl" id="ENSAOCT00000083775.1">
    <property type="protein sequence ID" value="ENSAOCP00000053569.1"/>
    <property type="gene ID" value="ENSAOCG00000013785.2"/>
</dbReference>
<dbReference type="GeneID" id="111581803"/>
<feature type="region of interest" description="Disordered" evidence="15">
    <location>
        <begin position="363"/>
        <end position="392"/>
    </location>
</feature>
<feature type="domain" description="ZP" evidence="17">
    <location>
        <begin position="985"/>
        <end position="1250"/>
    </location>
</feature>
<dbReference type="GO" id="GO:0060468">
    <property type="term" value="P:prevention of polyspermy"/>
    <property type="evidence" value="ECO:0007669"/>
    <property type="project" value="TreeGrafter"/>
</dbReference>
<comment type="subcellular location">
    <subcellularLocation>
        <location evidence="1">Cell membrane</location>
        <topology evidence="1">Single-pass type I membrane protein</topology>
    </subcellularLocation>
    <subcellularLocation>
        <location evidence="13">Zona pellucida</location>
    </subcellularLocation>
</comment>
<dbReference type="KEGG" id="aoce:111581803"/>
<dbReference type="InterPro" id="IPR000519">
    <property type="entry name" value="P_trefoil_dom"/>
</dbReference>
<keyword evidence="10 14" id="KW-1015">Disulfide bond</keyword>
<dbReference type="InterPro" id="IPR044913">
    <property type="entry name" value="P_trefoil_dom_sf"/>
</dbReference>
<dbReference type="GO" id="GO:0005886">
    <property type="term" value="C:plasma membrane"/>
    <property type="evidence" value="ECO:0007669"/>
    <property type="project" value="UniProtKB-SubCell"/>
</dbReference>
<dbReference type="Pfam" id="PF00100">
    <property type="entry name" value="Zona_pellucida"/>
    <property type="match status" value="1"/>
</dbReference>
<keyword evidence="9" id="KW-0472">Membrane</keyword>
<dbReference type="PROSITE" id="PS51034">
    <property type="entry name" value="ZP_2"/>
    <property type="match status" value="1"/>
</dbReference>
<dbReference type="SMART" id="SM00241">
    <property type="entry name" value="ZP"/>
    <property type="match status" value="1"/>
</dbReference>
<evidence type="ECO:0000259" key="17">
    <source>
        <dbReference type="PROSITE" id="PS51034"/>
    </source>
</evidence>
<dbReference type="PROSITE" id="PS51448">
    <property type="entry name" value="P_TREFOIL_2"/>
    <property type="match status" value="1"/>
</dbReference>
<dbReference type="InterPro" id="IPR017957">
    <property type="entry name" value="P_trefoil_CS"/>
</dbReference>
<dbReference type="InterPro" id="IPR001507">
    <property type="entry name" value="ZP_dom"/>
</dbReference>
<protein>
    <recommendedName>
        <fullName evidence="21">ZP domain-containing protein</fullName>
    </recommendedName>
</protein>
<evidence type="ECO:0000256" key="7">
    <source>
        <dbReference type="ARBA" id="ARBA00022692"/>
    </source>
</evidence>
<keyword evidence="7" id="KW-0812">Transmembrane</keyword>
<evidence type="ECO:0000259" key="18">
    <source>
        <dbReference type="PROSITE" id="PS51448"/>
    </source>
</evidence>
<reference evidence="19" key="3">
    <citation type="submission" date="2025-09" db="UniProtKB">
        <authorList>
            <consortium name="Ensembl"/>
        </authorList>
    </citation>
    <scope>IDENTIFICATION</scope>
</reference>
<feature type="chain" id="PRO_5043422822" description="ZP domain-containing protein" evidence="16">
    <location>
        <begin position="29"/>
        <end position="1250"/>
    </location>
</feature>
<feature type="compositionally biased region" description="Pro residues" evidence="15">
    <location>
        <begin position="410"/>
        <end position="428"/>
    </location>
</feature>
<evidence type="ECO:0008006" key="21">
    <source>
        <dbReference type="Google" id="ProtNLM"/>
    </source>
</evidence>
<dbReference type="Pfam" id="PF00088">
    <property type="entry name" value="Trefoil"/>
    <property type="match status" value="1"/>
</dbReference>
<dbReference type="InterPro" id="IPR051148">
    <property type="entry name" value="Zona_Pellucida_Domain_gp"/>
</dbReference>
<sequence length="1250" mass="138605">MSCKQKLGISLFLFIYFYTSLPCYSVSSAEWEDDFTASSGWERIKEDTDAQHGKWHFIEQVVRSSNLRKSKPPGLQKLLLGPAASTKDPLPYFSLPKLYGSGSSFASSSLSWTVGNVSLEPRSKDGDGYQADFADFLRVQGKVLGLPSDSSPYFSEWQAMKPLVECYDDFMTFTATGQEFTHLLVDRAVASPISVFQLPPYCGYSVRTSWSSLEMMVPYDACYITQENGSYVLPMLMSGSPLKLSCPMQMPSPTPLFSLSAPLVFCSPYGMAVQIHGQEQDLPVLGVVVNGAWSPFESEQCADRVDSQSQPFTFFISFGAPCITSADDLHLQFILDDQEYVLSCPLSPHFPYIPSTPSSPADPQFPFILDPISPASPPPPQPPTEQPNARLPDYPHYSYPGFQYAHLPQFLPPGPQPARPTPVSPDSPPGHQQQVLHPTWPDKLPYSLHYQPPVIIQATPAPNPTPMQDPYPHQVPKLPVGPPQFPFGLHYPYMHFLYPAVTPAPTTTTTTTAPPVTQPPKPPPSPYYPFYFLHLSYYPTEPVAQAPTPLPPSPPKHPESPHYHLSAFYPAVSYSSYYPYWPISYPELSASPPATAPPPSPTTSTATQSPSNPSGQFYFQRPFYYQPPTPLPPHKEEPARPTCPPYAHTFCSYYSYSYYPYYNTLYPPHHSPVYPPVPQYPGVQPPLTTHMPPTTPSPTPSTTSFTSPAWPAPQSPQLQCVTGRMVAFLPFAHPDSIEVRDQKQTWLSLSRVSPLCGYMLQMAKGSGVILHSPLPACHSQLRTPTTVSLPLRFWDLSTAHYRTLELQCPYQIPPEYPTTVTPPPSPTPLSATKGKINPSVVPKTKVFCSSHQMTVELPSGPISGIVVKDIKGNQMKLQEAPEHCGYSASKGKDGKIHLSFQLHSRCHMSVQGKMYIITVAYLTLKGRKEAQFSCPVLNPGSRQECNLPSDQRLPCGSGSVSQPQCLSMGCCFNKHPPACYYPMDECTIDRHFVFSVPAALTEPPLSPAMLVAASNSTCKPERVTSDYALFKIPMDGCGTRRVVVGKTVVYMVEVINKVQTISLNYGTITRDSPVRLLVECRFMPGALLTVSYVVKSPSLGPEIHTQGVFGVQLRISKDAHYSSYYPQYHQPMQMLLGKPLYLEVRLLNSPDPSLVLLVHYCVAYPRSGKAVWVLLYNGCPNPYDPAQLQAVVSNQQPTSPQSQTRRFTIRTFQFLPDGEFKDPDEEIYFMCSTEICSPRDGPCVEGCFGH</sequence>
<dbReference type="GO" id="GO:0035805">
    <property type="term" value="C:egg coat"/>
    <property type="evidence" value="ECO:0007669"/>
    <property type="project" value="UniProtKB-SubCell"/>
</dbReference>
<feature type="disulfide bond" evidence="14">
    <location>
        <begin position="955"/>
        <end position="970"/>
    </location>
</feature>
<dbReference type="Gene3D" id="4.10.110.10">
    <property type="entry name" value="Spasmolytic Protein, domain 1"/>
    <property type="match status" value="1"/>
</dbReference>
<dbReference type="GeneTree" id="ENSGT00940000163253"/>
<dbReference type="SUPFAM" id="SSF57492">
    <property type="entry name" value="Trefoil"/>
    <property type="match status" value="1"/>
</dbReference>
<feature type="region of interest" description="Disordered" evidence="15">
    <location>
        <begin position="690"/>
        <end position="713"/>
    </location>
</feature>
<evidence type="ECO:0000256" key="14">
    <source>
        <dbReference type="PROSITE-ProRule" id="PRU00779"/>
    </source>
</evidence>
<evidence type="ECO:0000256" key="3">
    <source>
        <dbReference type="ARBA" id="ARBA00022475"/>
    </source>
</evidence>
<feature type="region of interest" description="Disordered" evidence="15">
    <location>
        <begin position="410"/>
        <end position="438"/>
    </location>
</feature>
<dbReference type="PANTHER" id="PTHR23343:SF117">
    <property type="entry name" value="ZONA PELLUCIDA SPERM-BINDING PROTEIN 4-LIKE ISOFORM X1"/>
    <property type="match status" value="1"/>
</dbReference>